<sequence length="439" mass="49721">MAILDWLALASDKQNILYASLALVVPVLLVRYKHKPRYPPSPSSLPIVGHLLWLSSGFIHLDFSKIGEQLGSDIIFLKVFGQQMVVLNSLKAASDLLEKRSGIYSDRSCPPFGKDPTLFDFSDNLAMLGYNDTWRHHRRMLNKWLNARAVTQFNGLLEYQTALLLRRLLTQLTHPRPFEVVGDEFFFTTGSAMLKLAYGYQLESKDDKFFQDAQLVLTRIVKSFGPTGFAVNIFPFLIYIPSWFPGTGWKRTAREWREHKDKTYKSLYEWTKSQVVAGTAVPSVLSYLLQDEEITAGLRPEEKELRLKELSIALYGGKGFINGITSGTLMKFVAAMVLNPSAQAKAQKEIDSIIGPDTLPNMSDRDRLPYVRNLILEVLRMAFSITGWCSAPNTWAMGRDKAVYEDPELFNPDRFLDSNVPHLAGFGWGRRICPGLHFA</sequence>
<comment type="similarity">
    <text evidence="3 10">Belongs to the cytochrome P450 family.</text>
</comment>
<evidence type="ECO:0000256" key="8">
    <source>
        <dbReference type="ARBA" id="ARBA00023033"/>
    </source>
</evidence>
<accession>A0A8H2WFH8</accession>
<proteinExistence type="inferred from homology"/>
<dbReference type="Proteomes" id="UP000663846">
    <property type="component" value="Unassembled WGS sequence"/>
</dbReference>
<dbReference type="PANTHER" id="PTHR46300:SF7">
    <property type="entry name" value="P450, PUTATIVE (EUROFUNG)-RELATED"/>
    <property type="match status" value="1"/>
</dbReference>
<evidence type="ECO:0000313" key="12">
    <source>
        <dbReference type="Proteomes" id="UP000663846"/>
    </source>
</evidence>
<evidence type="ECO:0000256" key="3">
    <source>
        <dbReference type="ARBA" id="ARBA00010617"/>
    </source>
</evidence>
<evidence type="ECO:0000256" key="9">
    <source>
        <dbReference type="PIRSR" id="PIRSR602401-1"/>
    </source>
</evidence>
<dbReference type="Gene3D" id="1.10.630.10">
    <property type="entry name" value="Cytochrome P450"/>
    <property type="match status" value="1"/>
</dbReference>
<organism evidence="11 12">
    <name type="scientific">Rhizoctonia solani</name>
    <dbReference type="NCBI Taxonomy" id="456999"/>
    <lineage>
        <taxon>Eukaryota</taxon>
        <taxon>Fungi</taxon>
        <taxon>Dikarya</taxon>
        <taxon>Basidiomycota</taxon>
        <taxon>Agaricomycotina</taxon>
        <taxon>Agaricomycetes</taxon>
        <taxon>Cantharellales</taxon>
        <taxon>Ceratobasidiaceae</taxon>
        <taxon>Rhizoctonia</taxon>
    </lineage>
</organism>
<dbReference type="EMBL" id="CAJMWS010000108">
    <property type="protein sequence ID" value="CAE6365210.1"/>
    <property type="molecule type" value="Genomic_DNA"/>
</dbReference>
<dbReference type="GO" id="GO:0016705">
    <property type="term" value="F:oxidoreductase activity, acting on paired donors, with incorporation or reduction of molecular oxygen"/>
    <property type="evidence" value="ECO:0007669"/>
    <property type="project" value="InterPro"/>
</dbReference>
<evidence type="ECO:0000313" key="11">
    <source>
        <dbReference type="EMBL" id="CAE6365210.1"/>
    </source>
</evidence>
<keyword evidence="6 10" id="KW-0560">Oxidoreductase</keyword>
<evidence type="ECO:0000256" key="6">
    <source>
        <dbReference type="ARBA" id="ARBA00023002"/>
    </source>
</evidence>
<dbReference type="GO" id="GO:0004497">
    <property type="term" value="F:monooxygenase activity"/>
    <property type="evidence" value="ECO:0007669"/>
    <property type="project" value="UniProtKB-KW"/>
</dbReference>
<dbReference type="InterPro" id="IPR001128">
    <property type="entry name" value="Cyt_P450"/>
</dbReference>
<dbReference type="GO" id="GO:0005506">
    <property type="term" value="F:iron ion binding"/>
    <property type="evidence" value="ECO:0007669"/>
    <property type="project" value="InterPro"/>
</dbReference>
<comment type="cofactor">
    <cofactor evidence="1 9">
        <name>heme</name>
        <dbReference type="ChEBI" id="CHEBI:30413"/>
    </cofactor>
</comment>
<evidence type="ECO:0000256" key="7">
    <source>
        <dbReference type="ARBA" id="ARBA00023004"/>
    </source>
</evidence>
<dbReference type="GO" id="GO:0020037">
    <property type="term" value="F:heme binding"/>
    <property type="evidence" value="ECO:0007669"/>
    <property type="project" value="InterPro"/>
</dbReference>
<protein>
    <recommendedName>
        <fullName evidence="13">O-methylsterigmatocystin oxidoreductase</fullName>
    </recommendedName>
</protein>
<comment type="caution">
    <text evidence="11">The sequence shown here is derived from an EMBL/GenBank/DDBJ whole genome shotgun (WGS) entry which is preliminary data.</text>
</comment>
<evidence type="ECO:0000256" key="10">
    <source>
        <dbReference type="RuleBase" id="RU000461"/>
    </source>
</evidence>
<dbReference type="AlphaFoldDB" id="A0A8H2WFH8"/>
<feature type="binding site" description="axial binding residue" evidence="9">
    <location>
        <position position="433"/>
    </location>
    <ligand>
        <name>heme</name>
        <dbReference type="ChEBI" id="CHEBI:30413"/>
    </ligand>
    <ligandPart>
        <name>Fe</name>
        <dbReference type="ChEBI" id="CHEBI:18248"/>
    </ligandPart>
</feature>
<evidence type="ECO:0000256" key="1">
    <source>
        <dbReference type="ARBA" id="ARBA00001971"/>
    </source>
</evidence>
<name>A0A8H2WFH8_9AGAM</name>
<dbReference type="InterPro" id="IPR050364">
    <property type="entry name" value="Cytochrome_P450_fung"/>
</dbReference>
<keyword evidence="5 9" id="KW-0479">Metal-binding</keyword>
<evidence type="ECO:0000256" key="5">
    <source>
        <dbReference type="ARBA" id="ARBA00022723"/>
    </source>
</evidence>
<evidence type="ECO:0008006" key="13">
    <source>
        <dbReference type="Google" id="ProtNLM"/>
    </source>
</evidence>
<dbReference type="InterPro" id="IPR002401">
    <property type="entry name" value="Cyt_P450_E_grp-I"/>
</dbReference>
<evidence type="ECO:0000256" key="2">
    <source>
        <dbReference type="ARBA" id="ARBA00005179"/>
    </source>
</evidence>
<comment type="pathway">
    <text evidence="2">Secondary metabolite biosynthesis.</text>
</comment>
<keyword evidence="8 10" id="KW-0503">Monooxygenase</keyword>
<dbReference type="InterPro" id="IPR036396">
    <property type="entry name" value="Cyt_P450_sf"/>
</dbReference>
<keyword evidence="4 9" id="KW-0349">Heme</keyword>
<dbReference type="Pfam" id="PF00067">
    <property type="entry name" value="p450"/>
    <property type="match status" value="2"/>
</dbReference>
<gene>
    <name evidence="11" type="ORF">RDB_LOCUS22246</name>
</gene>
<keyword evidence="7 9" id="KW-0408">Iron</keyword>
<dbReference type="InterPro" id="IPR017972">
    <property type="entry name" value="Cyt_P450_CS"/>
</dbReference>
<reference evidence="11" key="1">
    <citation type="submission" date="2021-01" db="EMBL/GenBank/DDBJ databases">
        <authorList>
            <person name="Kaushik A."/>
        </authorList>
    </citation>
    <scope>NUCLEOTIDE SEQUENCE</scope>
    <source>
        <strain evidence="11">AG1-1C</strain>
    </source>
</reference>
<evidence type="ECO:0000256" key="4">
    <source>
        <dbReference type="ARBA" id="ARBA00022617"/>
    </source>
</evidence>
<dbReference type="PANTHER" id="PTHR46300">
    <property type="entry name" value="P450, PUTATIVE (EUROFUNG)-RELATED-RELATED"/>
    <property type="match status" value="1"/>
</dbReference>
<dbReference type="GO" id="GO:0016020">
    <property type="term" value="C:membrane"/>
    <property type="evidence" value="ECO:0007669"/>
    <property type="project" value="UniProtKB-SubCell"/>
</dbReference>
<dbReference type="PRINTS" id="PR00463">
    <property type="entry name" value="EP450I"/>
</dbReference>
<dbReference type="SUPFAM" id="SSF48264">
    <property type="entry name" value="Cytochrome P450"/>
    <property type="match status" value="1"/>
</dbReference>
<dbReference type="PROSITE" id="PS00086">
    <property type="entry name" value="CYTOCHROME_P450"/>
    <property type="match status" value="1"/>
</dbReference>